<gene>
    <name evidence="2" type="ORF">PPRIM_AZ9-3.1.T0320065</name>
</gene>
<comment type="caution">
    <text evidence="2">The sequence shown here is derived from an EMBL/GenBank/DDBJ whole genome shotgun (WGS) entry which is preliminary data.</text>
</comment>
<keyword evidence="3" id="KW-1185">Reference proteome</keyword>
<evidence type="ECO:0008006" key="4">
    <source>
        <dbReference type="Google" id="ProtNLM"/>
    </source>
</evidence>
<keyword evidence="1" id="KW-1133">Transmembrane helix</keyword>
<dbReference type="EMBL" id="CAJJDM010000031">
    <property type="protein sequence ID" value="CAD8061656.1"/>
    <property type="molecule type" value="Genomic_DNA"/>
</dbReference>
<feature type="transmembrane region" description="Helical" evidence="1">
    <location>
        <begin position="5"/>
        <end position="22"/>
    </location>
</feature>
<keyword evidence="1" id="KW-0812">Transmembrane</keyword>
<proteinExistence type="predicted"/>
<sequence>MNLMIIIIIIINQLYFYFGDFLDNFTDDIVLAETYSINLASDITITIAILMKFLIIHFYQTRQMCFLYSYNLNLYIIRRICQITFCINFGSFLNVVLIIILLKQKQLFSNRPNLERLIMNLISIATDLYKMKYICQSFFGQLV</sequence>
<feature type="transmembrane region" description="Helical" evidence="1">
    <location>
        <begin position="34"/>
        <end position="59"/>
    </location>
</feature>
<organism evidence="2 3">
    <name type="scientific">Paramecium primaurelia</name>
    <dbReference type="NCBI Taxonomy" id="5886"/>
    <lineage>
        <taxon>Eukaryota</taxon>
        <taxon>Sar</taxon>
        <taxon>Alveolata</taxon>
        <taxon>Ciliophora</taxon>
        <taxon>Intramacronucleata</taxon>
        <taxon>Oligohymenophorea</taxon>
        <taxon>Peniculida</taxon>
        <taxon>Parameciidae</taxon>
        <taxon>Paramecium</taxon>
    </lineage>
</organism>
<name>A0A8S1L9Z8_PARPR</name>
<reference evidence="2" key="1">
    <citation type="submission" date="2021-01" db="EMBL/GenBank/DDBJ databases">
        <authorList>
            <consortium name="Genoscope - CEA"/>
            <person name="William W."/>
        </authorList>
    </citation>
    <scope>NUCLEOTIDE SEQUENCE</scope>
</reference>
<feature type="transmembrane region" description="Helical" evidence="1">
    <location>
        <begin position="80"/>
        <end position="102"/>
    </location>
</feature>
<evidence type="ECO:0000313" key="3">
    <source>
        <dbReference type="Proteomes" id="UP000688137"/>
    </source>
</evidence>
<evidence type="ECO:0000256" key="1">
    <source>
        <dbReference type="SAM" id="Phobius"/>
    </source>
</evidence>
<accession>A0A8S1L9Z8</accession>
<keyword evidence="1" id="KW-0472">Membrane</keyword>
<dbReference type="AlphaFoldDB" id="A0A8S1L9Z8"/>
<protein>
    <recommendedName>
        <fullName evidence="4">Transmembrane protein</fullName>
    </recommendedName>
</protein>
<dbReference type="Proteomes" id="UP000688137">
    <property type="component" value="Unassembled WGS sequence"/>
</dbReference>
<evidence type="ECO:0000313" key="2">
    <source>
        <dbReference type="EMBL" id="CAD8061656.1"/>
    </source>
</evidence>